<dbReference type="InterPro" id="IPR014710">
    <property type="entry name" value="RmlC-like_jellyroll"/>
</dbReference>
<evidence type="ECO:0000256" key="1">
    <source>
        <dbReference type="ARBA" id="ARBA00023015"/>
    </source>
</evidence>
<dbReference type="InterPro" id="IPR036390">
    <property type="entry name" value="WH_DNA-bd_sf"/>
</dbReference>
<keyword evidence="2" id="KW-0238">DNA-binding</keyword>
<dbReference type="InterPro" id="IPR000595">
    <property type="entry name" value="cNMP-bd_dom"/>
</dbReference>
<comment type="caution">
    <text evidence="5">The sequence shown here is derived from an EMBL/GenBank/DDBJ whole genome shotgun (WGS) entry which is preliminary data.</text>
</comment>
<keyword evidence="1" id="KW-0805">Transcription regulation</keyword>
<sequence length="239" mass="26725">MANPLVLFLSRRDDLSDDEIAAINALTSNTQDFEAGTSIIRQGERPQSSLLVTEGLAIRSHYLADGKRMISALHVPGDYVDLHSLLLDQIDHDVVALTACRVALTPHGELRRITERLPHLTRLLWLSTVIDAAMHRAWIVALGRMSPLNHMAHFLCEMYSRLEVVGLTEGYTFKLPITQIDLADMLGLSVVHVNRTLQELRATGSISWLGSTVSIKDWDALRALGQFDPAYLNLQKRPR</sequence>
<dbReference type="Pfam" id="PF13545">
    <property type="entry name" value="HTH_Crp_2"/>
    <property type="match status" value="1"/>
</dbReference>
<evidence type="ECO:0000256" key="2">
    <source>
        <dbReference type="ARBA" id="ARBA00023125"/>
    </source>
</evidence>
<evidence type="ECO:0000313" key="5">
    <source>
        <dbReference type="EMBL" id="MBP0437554.1"/>
    </source>
</evidence>
<gene>
    <name evidence="5" type="ORF">J5Y06_02660</name>
</gene>
<keyword evidence="3" id="KW-0804">Transcription</keyword>
<name>A0A8J7UFX2_9HYPH</name>
<evidence type="ECO:0000259" key="4">
    <source>
        <dbReference type="PROSITE" id="PS51063"/>
    </source>
</evidence>
<feature type="domain" description="HTH crp-type" evidence="4">
    <location>
        <begin position="145"/>
        <end position="219"/>
    </location>
</feature>
<keyword evidence="6" id="KW-1185">Reference proteome</keyword>
<evidence type="ECO:0000313" key="6">
    <source>
        <dbReference type="Proteomes" id="UP000666240"/>
    </source>
</evidence>
<dbReference type="InterPro" id="IPR018490">
    <property type="entry name" value="cNMP-bd_dom_sf"/>
</dbReference>
<dbReference type="CDD" id="cd00038">
    <property type="entry name" value="CAP_ED"/>
    <property type="match status" value="1"/>
</dbReference>
<dbReference type="GO" id="GO:0006355">
    <property type="term" value="P:regulation of DNA-templated transcription"/>
    <property type="evidence" value="ECO:0007669"/>
    <property type="project" value="InterPro"/>
</dbReference>
<accession>A0A8J7UFX2</accession>
<proteinExistence type="predicted"/>
<dbReference type="AlphaFoldDB" id="A0A8J7UFX2"/>
<evidence type="ECO:0000256" key="3">
    <source>
        <dbReference type="ARBA" id="ARBA00023163"/>
    </source>
</evidence>
<dbReference type="SUPFAM" id="SSF46785">
    <property type="entry name" value="Winged helix' DNA-binding domain"/>
    <property type="match status" value="1"/>
</dbReference>
<dbReference type="Proteomes" id="UP000666240">
    <property type="component" value="Unassembled WGS sequence"/>
</dbReference>
<protein>
    <submittedName>
        <fullName evidence="5">Crp/Fnr family transcriptional regulator</fullName>
    </submittedName>
</protein>
<organism evidence="5 6">
    <name type="scientific">Tianweitania sediminis</name>
    <dbReference type="NCBI Taxonomy" id="1502156"/>
    <lineage>
        <taxon>Bacteria</taxon>
        <taxon>Pseudomonadati</taxon>
        <taxon>Pseudomonadota</taxon>
        <taxon>Alphaproteobacteria</taxon>
        <taxon>Hyphomicrobiales</taxon>
        <taxon>Phyllobacteriaceae</taxon>
        <taxon>Tianweitania</taxon>
    </lineage>
</organism>
<dbReference type="SUPFAM" id="SSF51206">
    <property type="entry name" value="cAMP-binding domain-like"/>
    <property type="match status" value="1"/>
</dbReference>
<dbReference type="RefSeq" id="WP_209333553.1">
    <property type="nucleotide sequence ID" value="NZ_JAGIYY010000001.1"/>
</dbReference>
<dbReference type="Gene3D" id="1.10.10.10">
    <property type="entry name" value="Winged helix-like DNA-binding domain superfamily/Winged helix DNA-binding domain"/>
    <property type="match status" value="1"/>
</dbReference>
<dbReference type="SMART" id="SM00419">
    <property type="entry name" value="HTH_CRP"/>
    <property type="match status" value="1"/>
</dbReference>
<reference evidence="5" key="1">
    <citation type="submission" date="2021-03" db="EMBL/GenBank/DDBJ databases">
        <title>Genome sequencing and assembly of Tianweitania sediminis.</title>
        <authorList>
            <person name="Chhetri G."/>
        </authorList>
    </citation>
    <scope>NUCLEOTIDE SEQUENCE</scope>
    <source>
        <strain evidence="5">Z8</strain>
    </source>
</reference>
<dbReference type="EMBL" id="JAGIYY010000001">
    <property type="protein sequence ID" value="MBP0437554.1"/>
    <property type="molecule type" value="Genomic_DNA"/>
</dbReference>
<dbReference type="Pfam" id="PF00027">
    <property type="entry name" value="cNMP_binding"/>
    <property type="match status" value="1"/>
</dbReference>
<dbReference type="PROSITE" id="PS51063">
    <property type="entry name" value="HTH_CRP_2"/>
    <property type="match status" value="1"/>
</dbReference>
<dbReference type="Gene3D" id="2.60.120.10">
    <property type="entry name" value="Jelly Rolls"/>
    <property type="match status" value="1"/>
</dbReference>
<dbReference type="InterPro" id="IPR036388">
    <property type="entry name" value="WH-like_DNA-bd_sf"/>
</dbReference>
<dbReference type="GO" id="GO:0003677">
    <property type="term" value="F:DNA binding"/>
    <property type="evidence" value="ECO:0007669"/>
    <property type="project" value="UniProtKB-KW"/>
</dbReference>
<dbReference type="InterPro" id="IPR012318">
    <property type="entry name" value="HTH_CRP"/>
</dbReference>